<evidence type="ECO:0000259" key="4">
    <source>
        <dbReference type="Pfam" id="PF13407"/>
    </source>
</evidence>
<reference evidence="5" key="1">
    <citation type="submission" date="2011-08" db="EMBL/GenBank/DDBJ databases">
        <title>Complete sequence of chromosome of Streptomyces violaceusniger Tu 4113.</title>
        <authorList>
            <consortium name="US DOE Joint Genome Institute"/>
            <person name="Lucas S."/>
            <person name="Han J."/>
            <person name="Lapidus A."/>
            <person name="Cheng J.-F."/>
            <person name="Goodwin L."/>
            <person name="Pitluck S."/>
            <person name="Peters L."/>
            <person name="Ivanova N."/>
            <person name="Daligault H."/>
            <person name="Detter J.C."/>
            <person name="Han C."/>
            <person name="Tapia R."/>
            <person name="Land M."/>
            <person name="Hauser L."/>
            <person name="Kyrpides N."/>
            <person name="Ivanova N."/>
            <person name="Pagani I."/>
            <person name="Hagen A."/>
            <person name="Katz L."/>
            <person name="Fiedler H.-P."/>
            <person name="Keasling J."/>
            <person name="Fortman J."/>
            <person name="Woyke T."/>
        </authorList>
    </citation>
    <scope>NUCLEOTIDE SEQUENCE [LARGE SCALE GENOMIC DNA]</scope>
    <source>
        <strain evidence="5">Tu 4113</strain>
    </source>
</reference>
<evidence type="ECO:0000313" key="5">
    <source>
        <dbReference type="EMBL" id="AEM82281.1"/>
    </source>
</evidence>
<dbReference type="Gene3D" id="3.40.50.2300">
    <property type="match status" value="2"/>
</dbReference>
<name>G2PDI1_STRV4</name>
<dbReference type="HOGENOM" id="CLU_037628_13_3_11"/>
<dbReference type="SUPFAM" id="SSF53822">
    <property type="entry name" value="Periplasmic binding protein-like I"/>
    <property type="match status" value="1"/>
</dbReference>
<dbReference type="KEGG" id="svl:Strvi_2561"/>
<feature type="compositionally biased region" description="Acidic residues" evidence="3">
    <location>
        <begin position="1"/>
        <end position="10"/>
    </location>
</feature>
<evidence type="ECO:0000256" key="1">
    <source>
        <dbReference type="ARBA" id="ARBA00004196"/>
    </source>
</evidence>
<feature type="compositionally biased region" description="Low complexity" evidence="3">
    <location>
        <begin position="18"/>
        <end position="40"/>
    </location>
</feature>
<dbReference type="Proteomes" id="UP000008703">
    <property type="component" value="Chromosome"/>
</dbReference>
<dbReference type="InterPro" id="IPR028082">
    <property type="entry name" value="Peripla_BP_I"/>
</dbReference>
<dbReference type="eggNOG" id="COG4213">
    <property type="taxonomic scope" value="Bacteria"/>
</dbReference>
<evidence type="ECO:0000256" key="3">
    <source>
        <dbReference type="SAM" id="MobiDB-lite"/>
    </source>
</evidence>
<feature type="domain" description="Periplasmic binding protein" evidence="4">
    <location>
        <begin position="110"/>
        <end position="369"/>
    </location>
</feature>
<dbReference type="Pfam" id="PF13407">
    <property type="entry name" value="Peripla_BP_4"/>
    <property type="match status" value="1"/>
</dbReference>
<dbReference type="GO" id="GO:0030288">
    <property type="term" value="C:outer membrane-bounded periplasmic space"/>
    <property type="evidence" value="ECO:0007669"/>
    <property type="project" value="TreeGrafter"/>
</dbReference>
<keyword evidence="2" id="KW-0732">Signal</keyword>
<evidence type="ECO:0000313" key="6">
    <source>
        <dbReference type="Proteomes" id="UP000008703"/>
    </source>
</evidence>
<evidence type="ECO:0000256" key="2">
    <source>
        <dbReference type="ARBA" id="ARBA00022729"/>
    </source>
</evidence>
<dbReference type="EMBL" id="CP002994">
    <property type="protein sequence ID" value="AEM82281.1"/>
    <property type="molecule type" value="Genomic_DNA"/>
</dbReference>
<dbReference type="AlphaFoldDB" id="G2PDI1"/>
<feature type="region of interest" description="Disordered" evidence="3">
    <location>
        <begin position="1"/>
        <end position="65"/>
    </location>
</feature>
<dbReference type="GO" id="GO:0030246">
    <property type="term" value="F:carbohydrate binding"/>
    <property type="evidence" value="ECO:0007669"/>
    <property type="project" value="TreeGrafter"/>
</dbReference>
<dbReference type="PANTHER" id="PTHR30036">
    <property type="entry name" value="D-XYLOSE-BINDING PERIPLASMIC PROTEIN"/>
    <property type="match status" value="1"/>
</dbReference>
<proteinExistence type="predicted"/>
<keyword evidence="6" id="KW-1185">Reference proteome</keyword>
<accession>G2PDI1</accession>
<dbReference type="InterPro" id="IPR025997">
    <property type="entry name" value="SBP_2_dom"/>
</dbReference>
<organism evidence="5 6">
    <name type="scientific">Streptomyces violaceusniger (strain Tu 4113)</name>
    <dbReference type="NCBI Taxonomy" id="653045"/>
    <lineage>
        <taxon>Bacteria</taxon>
        <taxon>Bacillati</taxon>
        <taxon>Actinomycetota</taxon>
        <taxon>Actinomycetes</taxon>
        <taxon>Kitasatosporales</taxon>
        <taxon>Streptomycetaceae</taxon>
        <taxon>Streptomyces</taxon>
        <taxon>Streptomyces violaceusniger group</taxon>
    </lineage>
</organism>
<protein>
    <recommendedName>
        <fullName evidence="4">Periplasmic binding protein domain-containing protein</fullName>
    </recommendedName>
</protein>
<comment type="subcellular location">
    <subcellularLocation>
        <location evidence="1">Cell envelope</location>
    </subcellularLocation>
</comment>
<dbReference type="PANTHER" id="PTHR30036:SF1">
    <property type="entry name" value="D-XYLOSE-BINDING PERIPLASMIC PROTEIN"/>
    <property type="match status" value="1"/>
</dbReference>
<dbReference type="InterPro" id="IPR050555">
    <property type="entry name" value="Bact_Solute-Bind_Prot2"/>
</dbReference>
<sequence length="442" mass="47529">MDAGGEGEEREEGKAMSRSRTTAWTRSRTTAWPHAWTRSRTTARTRTSTRARTDAPTRARPRSRARNHLRAAVAVAVGLVLAVSLAACGKAAQVGQTVGAAGPHRGPLRIGLLLPENEIVRFERFDAPLIQKRVKELCPRCTVSYASAQHDPAAQRNQIEAMITNGIDVLILDAVDTKAIRHSVIQARRANVPVVAYDRLAEGPISGYVSFDGARVGRLQGEALLRALGPNPKNRQIVMMNGSSTDPNADWFEQGARSVLQGKVKIVKSYETVGWRPENANRNMSAAIAALGPHAIDGVLAANDGLASGVISALKTARIHPIPPVTGQDAELAGVQRIVKGEQYMSVYKPFRPEAYTAAEMAIALGRGRSLNGIATQRVNNSTTRGIPAVLLTPVAVTVHNIKSTVIKDGLYRVDQICTKKYADDCRRAGLIGRNGSSHDAG</sequence>
<gene>
    <name evidence="5" type="ORF">Strvi_2561</name>
</gene>